<dbReference type="PANTHER" id="PTHR11690:SF288">
    <property type="entry name" value="AMILORIDE-SENSITIVE NA+ CHANNEL-RELATED"/>
    <property type="match status" value="1"/>
</dbReference>
<dbReference type="Gene3D" id="1.10.287.820">
    <property type="entry name" value="Acid-sensing ion channel domain"/>
    <property type="match status" value="1"/>
</dbReference>
<dbReference type="PANTHER" id="PTHR11690">
    <property type="entry name" value="AMILORIDE-SENSITIVE SODIUM CHANNEL-RELATED"/>
    <property type="match status" value="1"/>
</dbReference>
<evidence type="ECO:0000256" key="11">
    <source>
        <dbReference type="ARBA" id="ARBA00023303"/>
    </source>
</evidence>
<keyword evidence="11 12" id="KW-0407">Ion channel</keyword>
<dbReference type="InterPro" id="IPR001873">
    <property type="entry name" value="ENaC"/>
</dbReference>
<evidence type="ECO:0000256" key="6">
    <source>
        <dbReference type="ARBA" id="ARBA00022989"/>
    </source>
</evidence>
<keyword evidence="4 12" id="KW-0894">Sodium channel</keyword>
<evidence type="ECO:0000256" key="13">
    <source>
        <dbReference type="SAM" id="MobiDB-lite"/>
    </source>
</evidence>
<keyword evidence="6 14" id="KW-1133">Transmembrane helix</keyword>
<dbReference type="Gene3D" id="1.10.287.770">
    <property type="entry name" value="YojJ-like"/>
    <property type="match status" value="1"/>
</dbReference>
<dbReference type="AlphaFoldDB" id="A0A7R9HC78"/>
<accession>A0A7R9HC78</accession>
<evidence type="ECO:0000256" key="9">
    <source>
        <dbReference type="ARBA" id="ARBA00023136"/>
    </source>
</evidence>
<dbReference type="GO" id="GO:0015280">
    <property type="term" value="F:ligand-gated sodium channel activity"/>
    <property type="evidence" value="ECO:0007669"/>
    <property type="project" value="TreeGrafter"/>
</dbReference>
<organism evidence="15">
    <name type="scientific">Timema poppense</name>
    <name type="common">Walking stick</name>
    <dbReference type="NCBI Taxonomy" id="170557"/>
    <lineage>
        <taxon>Eukaryota</taxon>
        <taxon>Metazoa</taxon>
        <taxon>Ecdysozoa</taxon>
        <taxon>Arthropoda</taxon>
        <taxon>Hexapoda</taxon>
        <taxon>Insecta</taxon>
        <taxon>Pterygota</taxon>
        <taxon>Neoptera</taxon>
        <taxon>Polyneoptera</taxon>
        <taxon>Phasmatodea</taxon>
        <taxon>Timematodea</taxon>
        <taxon>Timematoidea</taxon>
        <taxon>Timematidae</taxon>
        <taxon>Timema</taxon>
    </lineage>
</organism>
<keyword evidence="5 12" id="KW-0812">Transmembrane</keyword>
<evidence type="ECO:0000256" key="14">
    <source>
        <dbReference type="SAM" id="Phobius"/>
    </source>
</evidence>
<dbReference type="EMBL" id="OD010395">
    <property type="protein sequence ID" value="CAD7416066.1"/>
    <property type="molecule type" value="Genomic_DNA"/>
</dbReference>
<keyword evidence="3 12" id="KW-0813">Transport</keyword>
<evidence type="ECO:0000256" key="1">
    <source>
        <dbReference type="ARBA" id="ARBA00004141"/>
    </source>
</evidence>
<evidence type="ECO:0000313" key="15">
    <source>
        <dbReference type="EMBL" id="CAD7416066.1"/>
    </source>
</evidence>
<feature type="region of interest" description="Disordered" evidence="13">
    <location>
        <begin position="154"/>
        <end position="216"/>
    </location>
</feature>
<proteinExistence type="inferred from homology"/>
<feature type="transmembrane region" description="Helical" evidence="14">
    <location>
        <begin position="723"/>
        <end position="746"/>
    </location>
</feature>
<evidence type="ECO:0000256" key="3">
    <source>
        <dbReference type="ARBA" id="ARBA00022448"/>
    </source>
</evidence>
<keyword evidence="8 12" id="KW-0406">Ion transport</keyword>
<dbReference type="GO" id="GO:0005886">
    <property type="term" value="C:plasma membrane"/>
    <property type="evidence" value="ECO:0007669"/>
    <property type="project" value="TreeGrafter"/>
</dbReference>
<protein>
    <submittedName>
        <fullName evidence="15">Uncharacterized protein</fullName>
    </submittedName>
</protein>
<evidence type="ECO:0000256" key="4">
    <source>
        <dbReference type="ARBA" id="ARBA00022461"/>
    </source>
</evidence>
<evidence type="ECO:0000256" key="7">
    <source>
        <dbReference type="ARBA" id="ARBA00023053"/>
    </source>
</evidence>
<sequence>MESSVSRRKIVPAHVLIAQEYAERTSIHGIRYIANSTGGLPERRMDQWTGHTGTLIKRSRLRIQADFSKIMFVCSPQNLLDCSVRDVRGVRRLVGQFCLEQVQSESHSDHRGDNPLPSIQGVLPCRHHLLSQQGEEEDCREDHSQVRDIVNQQGEEEDCREDHSQVRGIGSQQGEGEDCREDHSQVRDIVSQQGEEDHSQVRDIVSQQGEEDCREDHSQVRGIVSQQGEEDHSQVRDIVSQPLSVYLNLTAMNDTMRYYAWRVMSIVSILQFPFYGRAYEHLKAIPEILHLFTESFNITQFALDVRHHTVRTRYDITQFALDTLPRCDEIFYACNWCGQALNCCEVFHLQPSEAGFCYSFNSLTSITTKHCRVLEEPDGSLDATESWKDPCIMWRNMGTGAGTGLELFLMPTTEENRIGRGQRDPNGYRVSPVLSTLQRDMGVMLHHSLSFPESAKGQYVREWKEDAFTMMITPSVTRASIDLRSLDISERNCYFPDEGHLDIFHTYTQESCYIECRLKYIIDKCGCQPYFFRFGEGQVRPCLLSEFFCIAANAANLRTSSPPANTPGFRWEATLNCSECLPTCHETVYNMDTLTSKDPMGVNTPADCYLDIYYKDAGFVKYWTSISFGSQELLEKWSGSIIQRATELSPFLISCASPSGPHALLPCTPPIVSWLLSYNPQSWRVRVPRGPRLSPGCFYTGASRAGIQIVCGNRDVDLFEVSFGGIMGLFLGVSFLSVVELLVYLMKFLGAVFPFKTHRANRRAHVVHVRPAHLQSHRRARTEKRPTSGSLGFLFENEMRLGTIELY</sequence>
<gene>
    <name evidence="15" type="ORF">TPSB3V08_LOCUS10772</name>
</gene>
<comment type="similarity">
    <text evidence="2 12">Belongs to the amiloride-sensitive sodium channel (TC 1.A.6) family.</text>
</comment>
<evidence type="ECO:0000256" key="2">
    <source>
        <dbReference type="ARBA" id="ARBA00007193"/>
    </source>
</evidence>
<keyword evidence="7" id="KW-0915">Sodium</keyword>
<evidence type="ECO:0000256" key="8">
    <source>
        <dbReference type="ARBA" id="ARBA00023065"/>
    </source>
</evidence>
<dbReference type="Pfam" id="PF00858">
    <property type="entry name" value="ASC"/>
    <property type="match status" value="2"/>
</dbReference>
<keyword evidence="9 14" id="KW-0472">Membrane</keyword>
<name>A0A7R9HC78_TIMPO</name>
<keyword evidence="10 12" id="KW-0739">Sodium transport</keyword>
<evidence type="ECO:0000256" key="5">
    <source>
        <dbReference type="ARBA" id="ARBA00022692"/>
    </source>
</evidence>
<reference evidence="15" key="1">
    <citation type="submission" date="2020-11" db="EMBL/GenBank/DDBJ databases">
        <authorList>
            <person name="Tran Van P."/>
        </authorList>
    </citation>
    <scope>NUCLEOTIDE SEQUENCE</scope>
</reference>
<dbReference type="Gene3D" id="2.60.470.10">
    <property type="entry name" value="Acid-sensing ion channels like domains"/>
    <property type="match status" value="1"/>
</dbReference>
<evidence type="ECO:0000256" key="12">
    <source>
        <dbReference type="RuleBase" id="RU000679"/>
    </source>
</evidence>
<evidence type="ECO:0000256" key="10">
    <source>
        <dbReference type="ARBA" id="ARBA00023201"/>
    </source>
</evidence>
<comment type="subcellular location">
    <subcellularLocation>
        <location evidence="1">Membrane</location>
        <topology evidence="1">Multi-pass membrane protein</topology>
    </subcellularLocation>
</comment>